<comment type="caution">
    <text evidence="2">The sequence shown here is derived from an EMBL/GenBank/DDBJ whole genome shotgun (WGS) entry which is preliminary data.</text>
</comment>
<dbReference type="Proteomes" id="UP000092164">
    <property type="component" value="Unassembled WGS sequence"/>
</dbReference>
<dbReference type="STRING" id="1836467.BTR34_04340"/>
<evidence type="ECO:0000313" key="3">
    <source>
        <dbReference type="Proteomes" id="UP000092164"/>
    </source>
</evidence>
<dbReference type="EMBL" id="LZFP01000002">
    <property type="protein sequence ID" value="OBR41486.1"/>
    <property type="molecule type" value="Genomic_DNA"/>
</dbReference>
<protein>
    <submittedName>
        <fullName evidence="2">Uncharacterized protein</fullName>
    </submittedName>
</protein>
<feature type="chain" id="PRO_5008602557" evidence="1">
    <location>
        <begin position="22"/>
        <end position="270"/>
    </location>
</feature>
<keyword evidence="1" id="KW-0732">Signal</keyword>
<gene>
    <name evidence="2" type="ORF">A9200_12695</name>
</gene>
<dbReference type="AlphaFoldDB" id="A0A1B7ZDU1"/>
<accession>A0A1B7ZDU1</accession>
<reference evidence="3" key="1">
    <citation type="submission" date="2016-06" db="EMBL/GenBank/DDBJ databases">
        <authorList>
            <person name="Zhan P."/>
        </authorList>
    </citation>
    <scope>NUCLEOTIDE SEQUENCE [LARGE SCALE GENOMIC DNA]</scope>
    <source>
        <strain evidence="3">T28</strain>
    </source>
</reference>
<dbReference type="OrthoDB" id="1173423at2"/>
<feature type="signal peptide" evidence="1">
    <location>
        <begin position="1"/>
        <end position="21"/>
    </location>
</feature>
<sequence>MKSIKKLFLFAVFVITSVGTAQETITNESVIQMVELGFDDYMIIDKINTSDVKFDASISALGAMKNAGVSSEVLSLIMDKSKQNTMSKTGIYYTDVNGDDKLVQPSVFSGANSNQVAQKLVSGLINSKQKAQLPKTQSNNVIRQSQPEFTFIFDPSVTQVDNMQNNQGGDTGIFNWWFRMASNPNEFVLVKLTVKENKNLREVITGKSSWITSSSGIDPKYALNFAIEEIEGNKFKVTPDALEPGEYCFIYQGQVPQGRENQSVFDFSIQ</sequence>
<dbReference type="RefSeq" id="WP_068482104.1">
    <property type="nucleotide sequence ID" value="NZ_CP018760.1"/>
</dbReference>
<proteinExistence type="predicted"/>
<dbReference type="KEGG" id="mart:BTR34_04340"/>
<keyword evidence="3" id="KW-1185">Reference proteome</keyword>
<evidence type="ECO:0000313" key="2">
    <source>
        <dbReference type="EMBL" id="OBR41486.1"/>
    </source>
</evidence>
<name>A0A1B7ZDU1_9FLAO</name>
<evidence type="ECO:0000256" key="1">
    <source>
        <dbReference type="SAM" id="SignalP"/>
    </source>
</evidence>
<organism evidence="2 3">
    <name type="scientific">Maribacter hydrothermalis</name>
    <dbReference type="NCBI Taxonomy" id="1836467"/>
    <lineage>
        <taxon>Bacteria</taxon>
        <taxon>Pseudomonadati</taxon>
        <taxon>Bacteroidota</taxon>
        <taxon>Flavobacteriia</taxon>
        <taxon>Flavobacteriales</taxon>
        <taxon>Flavobacteriaceae</taxon>
        <taxon>Maribacter</taxon>
    </lineage>
</organism>